<comment type="function">
    <text evidence="8">Involved in cellular auxin homeostasis by regulating auxin metabolism. Regulates intracellular auxin accumulation at the endoplasmic reticulum and thus auxin availability for nuclear auxin signaling.</text>
</comment>
<keyword evidence="5 11" id="KW-1133">Transmembrane helix</keyword>
<keyword evidence="4" id="KW-0256">Endoplasmic reticulum</keyword>
<feature type="transmembrane region" description="Helical" evidence="11">
    <location>
        <begin position="296"/>
        <end position="317"/>
    </location>
</feature>
<dbReference type="PANTHER" id="PTHR31651:SF6">
    <property type="entry name" value="PROTEIN PIN-LIKES 1-LIKE"/>
    <property type="match status" value="1"/>
</dbReference>
<accession>A0A218W8D3</accession>
<evidence type="ECO:0008006" key="14">
    <source>
        <dbReference type="Google" id="ProtNLM"/>
    </source>
</evidence>
<feature type="transmembrane region" description="Helical" evidence="11">
    <location>
        <begin position="41"/>
        <end position="61"/>
    </location>
</feature>
<dbReference type="InterPro" id="IPR004776">
    <property type="entry name" value="Mem_transp_PIN-like"/>
</dbReference>
<organism evidence="12 13">
    <name type="scientific">Punica granatum</name>
    <name type="common">Pomegranate</name>
    <dbReference type="NCBI Taxonomy" id="22663"/>
    <lineage>
        <taxon>Eukaryota</taxon>
        <taxon>Viridiplantae</taxon>
        <taxon>Streptophyta</taxon>
        <taxon>Embryophyta</taxon>
        <taxon>Tracheophyta</taxon>
        <taxon>Spermatophyta</taxon>
        <taxon>Magnoliopsida</taxon>
        <taxon>eudicotyledons</taxon>
        <taxon>Gunneridae</taxon>
        <taxon>Pentapetalae</taxon>
        <taxon>rosids</taxon>
        <taxon>malvids</taxon>
        <taxon>Myrtales</taxon>
        <taxon>Lythraceae</taxon>
        <taxon>Punica</taxon>
    </lineage>
</organism>
<dbReference type="InterPro" id="IPR045033">
    <property type="entry name" value="PILS1/3/4/5/7"/>
</dbReference>
<feature type="transmembrane region" description="Helical" evidence="11">
    <location>
        <begin position="105"/>
        <end position="127"/>
    </location>
</feature>
<feature type="transmembrane region" description="Helical" evidence="11">
    <location>
        <begin position="6"/>
        <end position="29"/>
    </location>
</feature>
<keyword evidence="7" id="KW-0927">Auxin signaling pathway</keyword>
<feature type="transmembrane region" description="Helical" evidence="11">
    <location>
        <begin position="73"/>
        <end position="93"/>
    </location>
</feature>
<feature type="transmembrane region" description="Helical" evidence="11">
    <location>
        <begin position="399"/>
        <end position="419"/>
    </location>
</feature>
<feature type="transmembrane region" description="Helical" evidence="11">
    <location>
        <begin position="329"/>
        <end position="351"/>
    </location>
</feature>
<evidence type="ECO:0000256" key="5">
    <source>
        <dbReference type="ARBA" id="ARBA00022989"/>
    </source>
</evidence>
<name>A0A218W8D3_PUNGR</name>
<protein>
    <recommendedName>
        <fullName evidence="14">Protein PIN-LIKES 3-like</fullName>
    </recommendedName>
</protein>
<keyword evidence="2" id="KW-0813">Transport</keyword>
<evidence type="ECO:0000256" key="2">
    <source>
        <dbReference type="ARBA" id="ARBA00022448"/>
    </source>
</evidence>
<feature type="region of interest" description="Disordered" evidence="10">
    <location>
        <begin position="178"/>
        <end position="204"/>
    </location>
</feature>
<keyword evidence="6 11" id="KW-0472">Membrane</keyword>
<comment type="similarity">
    <text evidence="9">Belongs to the auxin efflux carrier (TC 2.A.69.2) family.</text>
</comment>
<evidence type="ECO:0000256" key="9">
    <source>
        <dbReference type="ARBA" id="ARBA00025752"/>
    </source>
</evidence>
<evidence type="ECO:0000313" key="13">
    <source>
        <dbReference type="Proteomes" id="UP000197138"/>
    </source>
</evidence>
<evidence type="ECO:0000256" key="1">
    <source>
        <dbReference type="ARBA" id="ARBA00004477"/>
    </source>
</evidence>
<dbReference type="EMBL" id="MTKT01005034">
    <property type="protein sequence ID" value="OWM68352.1"/>
    <property type="molecule type" value="Genomic_DNA"/>
</dbReference>
<feature type="transmembrane region" description="Helical" evidence="11">
    <location>
        <begin position="363"/>
        <end position="387"/>
    </location>
</feature>
<dbReference type="GO" id="GO:0009734">
    <property type="term" value="P:auxin-activated signaling pathway"/>
    <property type="evidence" value="ECO:0007669"/>
    <property type="project" value="UniProtKB-KW"/>
</dbReference>
<evidence type="ECO:0000313" key="12">
    <source>
        <dbReference type="EMBL" id="OWM68352.1"/>
    </source>
</evidence>
<sequence>MGFGDLFLVALEPVLKVLIITGVGSFLALKRIDLLGPSARHHLNNIVYYVFGPAMVASYLAETITMESLLQLWFMPVNILLTFVIGSILAWMLNKIARTPQHLRGLVVGCCSAGNLGNLLLIIIPGVCNESNSPFGDPSLCTASGNAYVSLSMAIGGIYIWSYVYIIMRISINKNINPDKSGENVESSPREISGSSTESSTEPLLPSVVCESNSTVVQLPHEESSEKAPSCHRAKMMNSNDRFKQKIRGFMGEINLKMLFAPSTIAAIFGFTIGTVPLLRNAVIGDDAPLRVVESSIYLLGEACIPALTLIIGANLLKGLRSSGVGAMVVLGIILVRYVALPLIGIVVIKAARSLGLVGADSLYQFILMLQFALPPAMSVGTISQLFEAGESECSVIMLWTYVVAVLSFTLWSTFYMWLVA</sequence>
<evidence type="ECO:0000256" key="8">
    <source>
        <dbReference type="ARBA" id="ARBA00025100"/>
    </source>
</evidence>
<comment type="subcellular location">
    <subcellularLocation>
        <location evidence="1">Endoplasmic reticulum membrane</location>
        <topology evidence="1">Multi-pass membrane protein</topology>
    </subcellularLocation>
</comment>
<gene>
    <name evidence="12" type="ORF">CDL15_Pgr004834</name>
</gene>
<dbReference type="PANTHER" id="PTHR31651">
    <property type="match status" value="1"/>
</dbReference>
<proteinExistence type="inferred from homology"/>
<comment type="caution">
    <text evidence="12">The sequence shown here is derived from an EMBL/GenBank/DDBJ whole genome shotgun (WGS) entry which is preliminary data.</text>
</comment>
<dbReference type="GO" id="GO:0005789">
    <property type="term" value="C:endoplasmic reticulum membrane"/>
    <property type="evidence" value="ECO:0007669"/>
    <property type="project" value="UniProtKB-SubCell"/>
</dbReference>
<dbReference type="GO" id="GO:0080162">
    <property type="term" value="P:endoplasmic reticulum to cytosol auxin transport"/>
    <property type="evidence" value="ECO:0007669"/>
    <property type="project" value="InterPro"/>
</dbReference>
<evidence type="ECO:0000256" key="6">
    <source>
        <dbReference type="ARBA" id="ARBA00023136"/>
    </source>
</evidence>
<evidence type="ECO:0000256" key="11">
    <source>
        <dbReference type="SAM" id="Phobius"/>
    </source>
</evidence>
<dbReference type="Pfam" id="PF03547">
    <property type="entry name" value="Mem_trans"/>
    <property type="match status" value="1"/>
</dbReference>
<evidence type="ECO:0000256" key="7">
    <source>
        <dbReference type="ARBA" id="ARBA00023294"/>
    </source>
</evidence>
<feature type="transmembrane region" description="Helical" evidence="11">
    <location>
        <begin position="254"/>
        <end position="276"/>
    </location>
</feature>
<reference evidence="13" key="1">
    <citation type="journal article" date="2017" name="Plant J.">
        <title>The pomegranate (Punica granatum L.) genome and the genomics of punicalagin biosynthesis.</title>
        <authorList>
            <person name="Qin G."/>
            <person name="Xu C."/>
            <person name="Ming R."/>
            <person name="Tang H."/>
            <person name="Guyot R."/>
            <person name="Kramer E.M."/>
            <person name="Hu Y."/>
            <person name="Yi X."/>
            <person name="Qi Y."/>
            <person name="Xu X."/>
            <person name="Gao Z."/>
            <person name="Pan H."/>
            <person name="Jian J."/>
            <person name="Tian Y."/>
            <person name="Yue Z."/>
            <person name="Xu Y."/>
        </authorList>
    </citation>
    <scope>NUCLEOTIDE SEQUENCE [LARGE SCALE GENOMIC DNA]</scope>
    <source>
        <strain evidence="13">cv. Dabenzi</strain>
    </source>
</reference>
<evidence type="ECO:0000256" key="3">
    <source>
        <dbReference type="ARBA" id="ARBA00022692"/>
    </source>
</evidence>
<evidence type="ECO:0000256" key="10">
    <source>
        <dbReference type="SAM" id="MobiDB-lite"/>
    </source>
</evidence>
<dbReference type="AlphaFoldDB" id="A0A218W8D3"/>
<feature type="transmembrane region" description="Helical" evidence="11">
    <location>
        <begin position="147"/>
        <end position="168"/>
    </location>
</feature>
<keyword evidence="3 11" id="KW-0812">Transmembrane</keyword>
<dbReference type="Proteomes" id="UP000197138">
    <property type="component" value="Unassembled WGS sequence"/>
</dbReference>
<feature type="compositionally biased region" description="Low complexity" evidence="10">
    <location>
        <begin position="186"/>
        <end position="204"/>
    </location>
</feature>
<evidence type="ECO:0000256" key="4">
    <source>
        <dbReference type="ARBA" id="ARBA00022824"/>
    </source>
</evidence>